<evidence type="ECO:0000313" key="3">
    <source>
        <dbReference type="Proteomes" id="UP001565283"/>
    </source>
</evidence>
<gene>
    <name evidence="2" type="ORF">AALA52_08740</name>
</gene>
<dbReference type="Pfam" id="PF00682">
    <property type="entry name" value="HMGL-like"/>
    <property type="match status" value="1"/>
</dbReference>
<dbReference type="EMBL" id="JBCLSH010000040">
    <property type="protein sequence ID" value="MEY8444316.1"/>
    <property type="molecule type" value="Genomic_DNA"/>
</dbReference>
<dbReference type="Proteomes" id="UP001565283">
    <property type="component" value="Unassembled WGS sequence"/>
</dbReference>
<sequence>MKQIKLLDVTLRDGGYTNDWEWGNEDIDAILSALKQSKVDVIELGFLRDNAKNDKNSVLFNSIHEANKLLEKHTINNAAMMLDHALVNIDNIPDYNDTTGQVKILRVMVRQSNIKGGLEYSQQLIDKGYEVYIQPTIISGYTTAEFVDLVQQVNNLKGITAFYIVDTFGAMYRTDLLLKFNIANDILDNDITIGWHSHNNLQLSYSLTSSLFTDTTNVSGRTLIIDASIFGIGRGAGNLNIEIIVGALNAMKDRYHVTPLFSVVNIIKKYNFGYDVPFYITAKLNLHPSYGLYIRDNYPDMLESTMYKIMKGIPKEEKNKYNQLLIEKLIEERLT</sequence>
<dbReference type="InterPro" id="IPR000891">
    <property type="entry name" value="PYR_CT"/>
</dbReference>
<dbReference type="Gene3D" id="3.20.20.70">
    <property type="entry name" value="Aldolase class I"/>
    <property type="match status" value="1"/>
</dbReference>
<dbReference type="SUPFAM" id="SSF51569">
    <property type="entry name" value="Aldolase"/>
    <property type="match status" value="1"/>
</dbReference>
<keyword evidence="3" id="KW-1185">Reference proteome</keyword>
<protein>
    <recommendedName>
        <fullName evidence="1">Pyruvate carboxyltransferase domain-containing protein</fullName>
    </recommendedName>
</protein>
<proteinExistence type="predicted"/>
<feature type="domain" description="Pyruvate carboxyltransferase" evidence="1">
    <location>
        <begin position="4"/>
        <end position="252"/>
    </location>
</feature>
<dbReference type="InterPro" id="IPR013785">
    <property type="entry name" value="Aldolase_TIM"/>
</dbReference>
<accession>A0ABV4D458</accession>
<name>A0ABV4D458_9LACT</name>
<reference evidence="2 3" key="1">
    <citation type="submission" date="2024-03" db="EMBL/GenBank/DDBJ databases">
        <title>Mouse gut bacterial collection (mGBC) of GemPharmatech.</title>
        <authorList>
            <person name="He Y."/>
            <person name="Dong L."/>
            <person name="Wu D."/>
            <person name="Gao X."/>
            <person name="Lin Z."/>
        </authorList>
    </citation>
    <scope>NUCLEOTIDE SEQUENCE [LARGE SCALE GENOMIC DNA]</scope>
    <source>
        <strain evidence="2 3">61-15</strain>
    </source>
</reference>
<organism evidence="2 3">
    <name type="scientific">Lactococcus ileimucosae</name>
    <dbReference type="NCBI Taxonomy" id="2941329"/>
    <lineage>
        <taxon>Bacteria</taxon>
        <taxon>Bacillati</taxon>
        <taxon>Bacillota</taxon>
        <taxon>Bacilli</taxon>
        <taxon>Lactobacillales</taxon>
        <taxon>Streptococcaceae</taxon>
        <taxon>Lactococcus</taxon>
    </lineage>
</organism>
<comment type="caution">
    <text evidence="2">The sequence shown here is derived from an EMBL/GenBank/DDBJ whole genome shotgun (WGS) entry which is preliminary data.</text>
</comment>
<dbReference type="RefSeq" id="WP_369948731.1">
    <property type="nucleotide sequence ID" value="NZ_JBCLSH010000040.1"/>
</dbReference>
<evidence type="ECO:0000259" key="1">
    <source>
        <dbReference type="Pfam" id="PF00682"/>
    </source>
</evidence>
<evidence type="ECO:0000313" key="2">
    <source>
        <dbReference type="EMBL" id="MEY8444316.1"/>
    </source>
</evidence>